<dbReference type="InterPro" id="IPR000998">
    <property type="entry name" value="MAM_dom"/>
</dbReference>
<dbReference type="Proteomes" id="UP001497623">
    <property type="component" value="Unassembled WGS sequence"/>
</dbReference>
<dbReference type="InterPro" id="IPR051560">
    <property type="entry name" value="MAM_domain-containing"/>
</dbReference>
<dbReference type="PANTHER" id="PTHR23282:SF101">
    <property type="entry name" value="MAM DOMAIN-CONTAINING PROTEIN"/>
    <property type="match status" value="1"/>
</dbReference>
<sequence>MAIMKSPMIQITTGGRLCVILWYWKDDAGSSQLLLKQLRQGSSNGDTLIFIEGGSGGQWVKLQADLAMEGNSSIGIYAKVYGGWHGTTAIDDIKTKDGLCNGDGQHNGSLTCDFEDSSACGFHNENIGSSFIPWTWASGMDPPYDHSTGTREGHKFIIRMEFSTPNKVGKLSSPWIIAMDNYFCFTFWYYLKGSDTANLKVYSWQDSENSILLWERYDDHGKEWHGASVYGTIDKELFTYKV</sequence>
<evidence type="ECO:0000313" key="3">
    <source>
        <dbReference type="Proteomes" id="UP001497623"/>
    </source>
</evidence>
<reference evidence="2 3" key="1">
    <citation type="submission" date="2024-05" db="EMBL/GenBank/DDBJ databases">
        <authorList>
            <person name="Wallberg A."/>
        </authorList>
    </citation>
    <scope>NUCLEOTIDE SEQUENCE [LARGE SCALE GENOMIC DNA]</scope>
</reference>
<feature type="domain" description="MAM" evidence="1">
    <location>
        <begin position="1"/>
        <end position="102"/>
    </location>
</feature>
<comment type="caution">
    <text evidence="2">The sequence shown here is derived from an EMBL/GenBank/DDBJ whole genome shotgun (WGS) entry which is preliminary data.</text>
</comment>
<gene>
    <name evidence="2" type="ORF">MNOR_LOCUS17764</name>
</gene>
<evidence type="ECO:0000313" key="2">
    <source>
        <dbReference type="EMBL" id="CAL4104407.1"/>
    </source>
</evidence>
<protein>
    <recommendedName>
        <fullName evidence="1">MAM domain-containing protein</fullName>
    </recommendedName>
</protein>
<keyword evidence="3" id="KW-1185">Reference proteome</keyword>
<dbReference type="SUPFAM" id="SSF49899">
    <property type="entry name" value="Concanavalin A-like lectins/glucanases"/>
    <property type="match status" value="2"/>
</dbReference>
<dbReference type="Gene3D" id="2.60.120.200">
    <property type="match status" value="2"/>
</dbReference>
<dbReference type="GO" id="GO:0016020">
    <property type="term" value="C:membrane"/>
    <property type="evidence" value="ECO:0007669"/>
    <property type="project" value="InterPro"/>
</dbReference>
<dbReference type="PANTHER" id="PTHR23282">
    <property type="entry name" value="APICAL ENDOSOMAL GLYCOPROTEIN PRECURSOR"/>
    <property type="match status" value="1"/>
</dbReference>
<dbReference type="SMART" id="SM00137">
    <property type="entry name" value="MAM"/>
    <property type="match status" value="1"/>
</dbReference>
<dbReference type="InterPro" id="IPR013320">
    <property type="entry name" value="ConA-like_dom_sf"/>
</dbReference>
<organism evidence="2 3">
    <name type="scientific">Meganyctiphanes norvegica</name>
    <name type="common">Northern krill</name>
    <name type="synonym">Thysanopoda norvegica</name>
    <dbReference type="NCBI Taxonomy" id="48144"/>
    <lineage>
        <taxon>Eukaryota</taxon>
        <taxon>Metazoa</taxon>
        <taxon>Ecdysozoa</taxon>
        <taxon>Arthropoda</taxon>
        <taxon>Crustacea</taxon>
        <taxon>Multicrustacea</taxon>
        <taxon>Malacostraca</taxon>
        <taxon>Eumalacostraca</taxon>
        <taxon>Eucarida</taxon>
        <taxon>Euphausiacea</taxon>
        <taxon>Euphausiidae</taxon>
        <taxon>Meganyctiphanes</taxon>
    </lineage>
</organism>
<dbReference type="Pfam" id="PF00629">
    <property type="entry name" value="MAM"/>
    <property type="match status" value="1"/>
</dbReference>
<evidence type="ECO:0000259" key="1">
    <source>
        <dbReference type="PROSITE" id="PS50060"/>
    </source>
</evidence>
<feature type="domain" description="MAM" evidence="1">
    <location>
        <begin position="110"/>
        <end position="242"/>
    </location>
</feature>
<name>A0AAV2R1B0_MEGNR</name>
<dbReference type="EMBL" id="CAXKWB010012376">
    <property type="protein sequence ID" value="CAL4104407.1"/>
    <property type="molecule type" value="Genomic_DNA"/>
</dbReference>
<proteinExistence type="predicted"/>
<accession>A0AAV2R1B0</accession>
<feature type="non-terminal residue" evidence="2">
    <location>
        <position position="242"/>
    </location>
</feature>
<dbReference type="PROSITE" id="PS50060">
    <property type="entry name" value="MAM_2"/>
    <property type="match status" value="2"/>
</dbReference>
<dbReference type="AlphaFoldDB" id="A0AAV2R1B0"/>